<keyword evidence="1" id="KW-1133">Transmembrane helix</keyword>
<feature type="transmembrane region" description="Helical" evidence="1">
    <location>
        <begin position="250"/>
        <end position="272"/>
    </location>
</feature>
<dbReference type="AlphaFoldDB" id="A0A6A5KYP4"/>
<proteinExistence type="predicted"/>
<dbReference type="Pfam" id="PF17784">
    <property type="entry name" value="Sulfotransfer_4"/>
    <property type="match status" value="1"/>
</dbReference>
<protein>
    <recommendedName>
        <fullName evidence="4">P-loop containing nucleoside triphosphate hydrolase protein</fullName>
    </recommendedName>
</protein>
<evidence type="ECO:0000256" key="1">
    <source>
        <dbReference type="SAM" id="Phobius"/>
    </source>
</evidence>
<sequence length="296" mass="34416">MTGRRLIDKVDRERQKPMRILVLSMPRTGTSTLCLALRKLSYTPHQMRDVLSKPSELNLWQEAIDTTLLPPKDRPSNRAPYGKPEFDKLLADYDVVMDLPGCVFAKELVAAYPDAKVILTKRRYEDWERSMRESIWCLDTWRLFTLCRQLNITQLAPLMRLVHSVFRVHSNNAYGGPAAQSAFENHYDIVRSSVPTNQLLELDMDDADVSWLPLCTFLEKPVPKEPFPRTTEEKAMRSHLDRTWWGMVQYFLLMILLPGSVVLGSFLLYTYADEVRAFRDGYLMMARTYIDTGKWE</sequence>
<dbReference type="OrthoDB" id="408152at2759"/>
<dbReference type="SUPFAM" id="SSF52540">
    <property type="entry name" value="P-loop containing nucleoside triphosphate hydrolases"/>
    <property type="match status" value="1"/>
</dbReference>
<dbReference type="Gene3D" id="3.40.50.300">
    <property type="entry name" value="P-loop containing nucleotide triphosphate hydrolases"/>
    <property type="match status" value="1"/>
</dbReference>
<reference evidence="2" key="1">
    <citation type="submission" date="2020-01" db="EMBL/GenBank/DDBJ databases">
        <authorList>
            <consortium name="DOE Joint Genome Institute"/>
            <person name="Haridas S."/>
            <person name="Albert R."/>
            <person name="Binder M."/>
            <person name="Bloem J."/>
            <person name="Labutti K."/>
            <person name="Salamov A."/>
            <person name="Andreopoulos B."/>
            <person name="Baker S.E."/>
            <person name="Barry K."/>
            <person name="Bills G."/>
            <person name="Bluhm B.H."/>
            <person name="Cannon C."/>
            <person name="Castanera R."/>
            <person name="Culley D.E."/>
            <person name="Daum C."/>
            <person name="Ezra D."/>
            <person name="Gonzalez J.B."/>
            <person name="Henrissat B."/>
            <person name="Kuo A."/>
            <person name="Liang C."/>
            <person name="Lipzen A."/>
            <person name="Lutzoni F."/>
            <person name="Magnuson J."/>
            <person name="Mondo S."/>
            <person name="Nolan M."/>
            <person name="Ohm R."/>
            <person name="Pangilinan J."/>
            <person name="Park H.-J."/>
            <person name="Ramirez L."/>
            <person name="Alfaro M."/>
            <person name="Sun H."/>
            <person name="Tritt A."/>
            <person name="Yoshinaga Y."/>
            <person name="Zwiers L.-H."/>
            <person name="Turgeon B.G."/>
            <person name="Goodwin S.B."/>
            <person name="Spatafora J.W."/>
            <person name="Crous P.W."/>
            <person name="Grigoriev I.V."/>
        </authorList>
    </citation>
    <scope>NUCLEOTIDE SEQUENCE</scope>
    <source>
        <strain evidence="2">P77</strain>
    </source>
</reference>
<dbReference type="EMBL" id="ML975248">
    <property type="protein sequence ID" value="KAF1838933.1"/>
    <property type="molecule type" value="Genomic_DNA"/>
</dbReference>
<gene>
    <name evidence="2" type="ORF">BDW02DRAFT_306310</name>
</gene>
<name>A0A6A5KYP4_9PLEO</name>
<accession>A0A6A5KYP4</accession>
<organism evidence="2 3">
    <name type="scientific">Decorospora gaudefroyi</name>
    <dbReference type="NCBI Taxonomy" id="184978"/>
    <lineage>
        <taxon>Eukaryota</taxon>
        <taxon>Fungi</taxon>
        <taxon>Dikarya</taxon>
        <taxon>Ascomycota</taxon>
        <taxon>Pezizomycotina</taxon>
        <taxon>Dothideomycetes</taxon>
        <taxon>Pleosporomycetidae</taxon>
        <taxon>Pleosporales</taxon>
        <taxon>Pleosporineae</taxon>
        <taxon>Pleosporaceae</taxon>
        <taxon>Decorospora</taxon>
    </lineage>
</organism>
<evidence type="ECO:0008006" key="4">
    <source>
        <dbReference type="Google" id="ProtNLM"/>
    </source>
</evidence>
<keyword evidence="1" id="KW-0472">Membrane</keyword>
<keyword evidence="1" id="KW-0812">Transmembrane</keyword>
<evidence type="ECO:0000313" key="2">
    <source>
        <dbReference type="EMBL" id="KAF1838933.1"/>
    </source>
</evidence>
<dbReference type="PANTHER" id="PTHR36978:SF4">
    <property type="entry name" value="P-LOOP CONTAINING NUCLEOSIDE TRIPHOSPHATE HYDROLASE PROTEIN"/>
    <property type="match status" value="1"/>
</dbReference>
<keyword evidence="3" id="KW-1185">Reference proteome</keyword>
<dbReference type="InterPro" id="IPR027417">
    <property type="entry name" value="P-loop_NTPase"/>
</dbReference>
<dbReference type="PANTHER" id="PTHR36978">
    <property type="entry name" value="P-LOOP CONTAINING NUCLEOTIDE TRIPHOSPHATE HYDROLASE"/>
    <property type="match status" value="1"/>
</dbReference>
<dbReference type="InterPro" id="IPR040632">
    <property type="entry name" value="Sulfotransfer_4"/>
</dbReference>
<dbReference type="Proteomes" id="UP000800040">
    <property type="component" value="Unassembled WGS sequence"/>
</dbReference>
<evidence type="ECO:0000313" key="3">
    <source>
        <dbReference type="Proteomes" id="UP000800040"/>
    </source>
</evidence>